<proteinExistence type="predicted"/>
<comment type="caution">
    <text evidence="2">The sequence shown here is derived from an EMBL/GenBank/DDBJ whole genome shotgun (WGS) entry which is preliminary data.</text>
</comment>
<reference evidence="2 3" key="1">
    <citation type="submission" date="2019-04" db="EMBL/GenBank/DDBJ databases">
        <title>Shimia ponticola sp. nov., isolated from seawater.</title>
        <authorList>
            <person name="Kim Y.-O."/>
            <person name="Yoon J.-H."/>
        </authorList>
    </citation>
    <scope>NUCLEOTIDE SEQUENCE [LARGE SCALE GENOMIC DNA]</scope>
    <source>
        <strain evidence="2 3">MYP11</strain>
    </source>
</reference>
<gene>
    <name evidence="2" type="ORF">E4Z66_03590</name>
</gene>
<sequence length="79" mass="9421">MPKPWEIVLKEALDELRPQAEKKKPKKKRARTEAQRLRRQQLKADRKEEIAFIDRLIGQKSNRFIASSPTDDNYKFPED</sequence>
<dbReference type="Proteomes" id="UP000306602">
    <property type="component" value="Unassembled WGS sequence"/>
</dbReference>
<dbReference type="EMBL" id="SRKY01000001">
    <property type="protein sequence ID" value="THH38664.1"/>
    <property type="molecule type" value="Genomic_DNA"/>
</dbReference>
<evidence type="ECO:0000313" key="3">
    <source>
        <dbReference type="Proteomes" id="UP000306602"/>
    </source>
</evidence>
<evidence type="ECO:0000313" key="2">
    <source>
        <dbReference type="EMBL" id="THH38664.1"/>
    </source>
</evidence>
<dbReference type="AlphaFoldDB" id="A0A4S4NGB0"/>
<name>A0A4S4NGB0_9RHOB</name>
<protein>
    <submittedName>
        <fullName evidence="2">Uncharacterized protein</fullName>
    </submittedName>
</protein>
<dbReference type="RefSeq" id="WP_136461555.1">
    <property type="nucleotide sequence ID" value="NZ_SRKY01000001.1"/>
</dbReference>
<accession>A0A4S4NGB0</accession>
<evidence type="ECO:0000256" key="1">
    <source>
        <dbReference type="SAM" id="MobiDB-lite"/>
    </source>
</evidence>
<feature type="compositionally biased region" description="Basic and acidic residues" evidence="1">
    <location>
        <begin position="31"/>
        <end position="42"/>
    </location>
</feature>
<organism evidence="2 3">
    <name type="scientific">Aliishimia ponticola</name>
    <dbReference type="NCBI Taxonomy" id="2499833"/>
    <lineage>
        <taxon>Bacteria</taxon>
        <taxon>Pseudomonadati</taxon>
        <taxon>Pseudomonadota</taxon>
        <taxon>Alphaproteobacteria</taxon>
        <taxon>Rhodobacterales</taxon>
        <taxon>Paracoccaceae</taxon>
        <taxon>Aliishimia</taxon>
    </lineage>
</organism>
<feature type="region of interest" description="Disordered" evidence="1">
    <location>
        <begin position="16"/>
        <end position="42"/>
    </location>
</feature>
<keyword evidence="3" id="KW-1185">Reference proteome</keyword>